<keyword evidence="6" id="KW-0378">Hydrolase</keyword>
<keyword evidence="10" id="KW-1185">Reference proteome</keyword>
<accession>A0AAV4FRY7</accession>
<keyword evidence="7" id="KW-0539">Nucleus</keyword>
<evidence type="ECO:0000256" key="6">
    <source>
        <dbReference type="ARBA" id="ARBA00022801"/>
    </source>
</evidence>
<dbReference type="GO" id="GO:0046872">
    <property type="term" value="F:metal ion binding"/>
    <property type="evidence" value="ECO:0007669"/>
    <property type="project" value="UniProtKB-KW"/>
</dbReference>
<evidence type="ECO:0000256" key="4">
    <source>
        <dbReference type="ARBA" id="ARBA00022722"/>
    </source>
</evidence>
<sequence>LDFSYKIFSRLCSYVFADDCLFSDALGAVRGAGVADANYCFITVDIGSYGTCSDSTAYKNSNFGQMLENGQLSLPDNATLPDDQGGRSMPFVLVGDEAFALSEHLLRPYPRRELTQTKKIFNYKLTRARRMVECAFGILANKWRVLHRPMDMNPEFCDSIIKICCVLHNCVRQRDGITFDDAIYECPLQNLTPGNTRTRTSAISARDYFANYFISPQGSVPWQYDQI</sequence>
<evidence type="ECO:0000256" key="5">
    <source>
        <dbReference type="ARBA" id="ARBA00022723"/>
    </source>
</evidence>
<dbReference type="PANTHER" id="PTHR22930">
    <property type="match status" value="1"/>
</dbReference>
<dbReference type="InterPro" id="IPR045249">
    <property type="entry name" value="HARBI1-like"/>
</dbReference>
<evidence type="ECO:0000256" key="1">
    <source>
        <dbReference type="ARBA" id="ARBA00001968"/>
    </source>
</evidence>
<keyword evidence="5" id="KW-0479">Metal-binding</keyword>
<protein>
    <submittedName>
        <fullName evidence="9">Protein ANTAGONIST OF LIKE HETEROCHROMATIN PROTEIN 1</fullName>
    </submittedName>
</protein>
<dbReference type="InterPro" id="IPR027806">
    <property type="entry name" value="HARBI1_dom"/>
</dbReference>
<evidence type="ECO:0000256" key="2">
    <source>
        <dbReference type="ARBA" id="ARBA00004123"/>
    </source>
</evidence>
<evidence type="ECO:0000313" key="9">
    <source>
        <dbReference type="EMBL" id="GFR76097.1"/>
    </source>
</evidence>
<dbReference type="GO" id="GO:0004518">
    <property type="term" value="F:nuclease activity"/>
    <property type="evidence" value="ECO:0007669"/>
    <property type="project" value="UniProtKB-KW"/>
</dbReference>
<dbReference type="GO" id="GO:0005634">
    <property type="term" value="C:nucleus"/>
    <property type="evidence" value="ECO:0007669"/>
    <property type="project" value="UniProtKB-SubCell"/>
</dbReference>
<comment type="subcellular location">
    <subcellularLocation>
        <location evidence="2">Nucleus</location>
    </subcellularLocation>
</comment>
<dbReference type="Pfam" id="PF13359">
    <property type="entry name" value="DDE_Tnp_4"/>
    <property type="match status" value="1"/>
</dbReference>
<evidence type="ECO:0000256" key="3">
    <source>
        <dbReference type="ARBA" id="ARBA00006958"/>
    </source>
</evidence>
<gene>
    <name evidence="9" type="ORF">ElyMa_002203600</name>
</gene>
<reference evidence="9 10" key="1">
    <citation type="journal article" date="2021" name="Elife">
        <title>Chloroplast acquisition without the gene transfer in kleptoplastic sea slugs, Plakobranchus ocellatus.</title>
        <authorList>
            <person name="Maeda T."/>
            <person name="Takahashi S."/>
            <person name="Yoshida T."/>
            <person name="Shimamura S."/>
            <person name="Takaki Y."/>
            <person name="Nagai Y."/>
            <person name="Toyoda A."/>
            <person name="Suzuki Y."/>
            <person name="Arimoto A."/>
            <person name="Ishii H."/>
            <person name="Satoh N."/>
            <person name="Nishiyama T."/>
            <person name="Hasebe M."/>
            <person name="Maruyama T."/>
            <person name="Minagawa J."/>
            <person name="Obokata J."/>
            <person name="Shigenobu S."/>
        </authorList>
    </citation>
    <scope>NUCLEOTIDE SEQUENCE [LARGE SCALE GENOMIC DNA]</scope>
</reference>
<organism evidence="9 10">
    <name type="scientific">Elysia marginata</name>
    <dbReference type="NCBI Taxonomy" id="1093978"/>
    <lineage>
        <taxon>Eukaryota</taxon>
        <taxon>Metazoa</taxon>
        <taxon>Spiralia</taxon>
        <taxon>Lophotrochozoa</taxon>
        <taxon>Mollusca</taxon>
        <taxon>Gastropoda</taxon>
        <taxon>Heterobranchia</taxon>
        <taxon>Euthyneura</taxon>
        <taxon>Panpulmonata</taxon>
        <taxon>Sacoglossa</taxon>
        <taxon>Placobranchoidea</taxon>
        <taxon>Plakobranchidae</taxon>
        <taxon>Elysia</taxon>
    </lineage>
</organism>
<feature type="non-terminal residue" evidence="9">
    <location>
        <position position="1"/>
    </location>
</feature>
<dbReference type="EMBL" id="BMAT01004578">
    <property type="protein sequence ID" value="GFR76097.1"/>
    <property type="molecule type" value="Genomic_DNA"/>
</dbReference>
<dbReference type="GO" id="GO:0016787">
    <property type="term" value="F:hydrolase activity"/>
    <property type="evidence" value="ECO:0007669"/>
    <property type="project" value="UniProtKB-KW"/>
</dbReference>
<dbReference type="AlphaFoldDB" id="A0AAV4FRY7"/>
<dbReference type="Proteomes" id="UP000762676">
    <property type="component" value="Unassembled WGS sequence"/>
</dbReference>
<comment type="caution">
    <text evidence="9">The sequence shown here is derived from an EMBL/GenBank/DDBJ whole genome shotgun (WGS) entry which is preliminary data.</text>
</comment>
<comment type="similarity">
    <text evidence="3">Belongs to the HARBI1 family.</text>
</comment>
<proteinExistence type="inferred from homology"/>
<evidence type="ECO:0000313" key="10">
    <source>
        <dbReference type="Proteomes" id="UP000762676"/>
    </source>
</evidence>
<feature type="domain" description="DDE Tnp4" evidence="8">
    <location>
        <begin position="34"/>
        <end position="169"/>
    </location>
</feature>
<keyword evidence="4" id="KW-0540">Nuclease</keyword>
<comment type="cofactor">
    <cofactor evidence="1">
        <name>a divalent metal cation</name>
        <dbReference type="ChEBI" id="CHEBI:60240"/>
    </cofactor>
</comment>
<dbReference type="PANTHER" id="PTHR22930:SF269">
    <property type="entry name" value="NUCLEASE HARBI1-LIKE PROTEIN"/>
    <property type="match status" value="1"/>
</dbReference>
<name>A0AAV4FRY7_9GAST</name>
<evidence type="ECO:0000259" key="8">
    <source>
        <dbReference type="Pfam" id="PF13359"/>
    </source>
</evidence>
<evidence type="ECO:0000256" key="7">
    <source>
        <dbReference type="ARBA" id="ARBA00023242"/>
    </source>
</evidence>